<evidence type="ECO:0000313" key="4">
    <source>
        <dbReference type="EMBL" id="TIA87120.1"/>
    </source>
</evidence>
<evidence type="ECO:0000256" key="2">
    <source>
        <dbReference type="ARBA" id="ARBA00023002"/>
    </source>
</evidence>
<evidence type="ECO:0000313" key="5">
    <source>
        <dbReference type="Proteomes" id="UP000310189"/>
    </source>
</evidence>
<gene>
    <name evidence="4" type="ORF">E3P99_03375</name>
</gene>
<name>A0A4T0FGS6_9BASI</name>
<dbReference type="GO" id="GO:0003682">
    <property type="term" value="F:chromatin binding"/>
    <property type="evidence" value="ECO:0007669"/>
    <property type="project" value="TreeGrafter"/>
</dbReference>
<dbReference type="GO" id="GO:0016491">
    <property type="term" value="F:oxidoreductase activity"/>
    <property type="evidence" value="ECO:0007669"/>
    <property type="project" value="UniProtKB-KW"/>
</dbReference>
<protein>
    <recommendedName>
        <fullName evidence="3">Amine oxidase domain-containing protein</fullName>
    </recommendedName>
</protein>
<dbReference type="GO" id="GO:0006338">
    <property type="term" value="P:chromatin remodeling"/>
    <property type="evidence" value="ECO:0007669"/>
    <property type="project" value="TreeGrafter"/>
</dbReference>
<dbReference type="AlphaFoldDB" id="A0A4T0FGS6"/>
<comment type="similarity">
    <text evidence="1">Belongs to the flavin monoamine oxidase family.</text>
</comment>
<feature type="domain" description="Amine oxidase" evidence="3">
    <location>
        <begin position="27"/>
        <end position="441"/>
    </location>
</feature>
<evidence type="ECO:0000259" key="3">
    <source>
        <dbReference type="Pfam" id="PF01593"/>
    </source>
</evidence>
<keyword evidence="5" id="KW-1185">Reference proteome</keyword>
<dbReference type="InterPro" id="IPR036188">
    <property type="entry name" value="FAD/NAD-bd_sf"/>
</dbReference>
<proteinExistence type="inferred from homology"/>
<dbReference type="SUPFAM" id="SSF51905">
    <property type="entry name" value="FAD/NAD(P)-binding domain"/>
    <property type="match status" value="1"/>
</dbReference>
<dbReference type="PANTHER" id="PTHR10742">
    <property type="entry name" value="FLAVIN MONOAMINE OXIDASE"/>
    <property type="match status" value="1"/>
</dbReference>
<organism evidence="4 5">
    <name type="scientific">Wallemia hederae</name>
    <dbReference type="NCBI Taxonomy" id="1540922"/>
    <lineage>
        <taxon>Eukaryota</taxon>
        <taxon>Fungi</taxon>
        <taxon>Dikarya</taxon>
        <taxon>Basidiomycota</taxon>
        <taxon>Wallemiomycotina</taxon>
        <taxon>Wallemiomycetes</taxon>
        <taxon>Wallemiales</taxon>
        <taxon>Wallemiaceae</taxon>
        <taxon>Wallemia</taxon>
    </lineage>
</organism>
<dbReference type="InterPro" id="IPR002937">
    <property type="entry name" value="Amino_oxidase"/>
</dbReference>
<dbReference type="GO" id="GO:0050660">
    <property type="term" value="F:flavin adenine dinucleotide binding"/>
    <property type="evidence" value="ECO:0007669"/>
    <property type="project" value="TreeGrafter"/>
</dbReference>
<dbReference type="OrthoDB" id="5046242at2759"/>
<dbReference type="InterPro" id="IPR050281">
    <property type="entry name" value="Flavin_monoamine_oxidase"/>
</dbReference>
<evidence type="ECO:0000256" key="1">
    <source>
        <dbReference type="ARBA" id="ARBA00005995"/>
    </source>
</evidence>
<sequence length="451" mass="48427">MPHKSDSIIPDVIVIGGGFSSAILTHTLSKQGYTVIVLEASERLGGRLSTIELNGRAIDAGCSFVHGYSDSHPLHALSSELGVEIEYAGATKPAIISNKEALDDATAATLQTALTKAIEAAKDSKTHTAHNSLKKVLLESLESTIDGKETLALATAYINSLDAPLGMPVEEVTDLTRFGWEKPLDGKDALVKGGYAVLFDAIWQSALDTGKVTVLKEQKCVSISTKDKVKTIVSTTRGQLESKVIVCTVPLSTLSTIEFHPPLPAEKQSAIADTRVGLLEKLICTYKKNWWGDRNSFTILPTRSTHHSAKEVLESHVLNVQAFENHPTLLIYLPPGAVRLLAMYSKQEVENAGAEVLAESLGGADVDKKSATPLKTHLTTWKKDSNSNGATTTYCTPQQLRALQTAVADDRLGFGGEHTEIDNHGSVNGAVLSGLREAKRVAGYLERRAAN</sequence>
<dbReference type="Gene3D" id="3.50.50.60">
    <property type="entry name" value="FAD/NAD(P)-binding domain"/>
    <property type="match status" value="1"/>
</dbReference>
<accession>A0A4T0FGS6</accession>
<dbReference type="Proteomes" id="UP000310189">
    <property type="component" value="Unassembled WGS sequence"/>
</dbReference>
<dbReference type="PANTHER" id="PTHR10742:SF386">
    <property type="entry name" value="LYSINE-SPECIFIC HISTONE DEMETHYLASE 1A"/>
    <property type="match status" value="1"/>
</dbReference>
<keyword evidence="2" id="KW-0560">Oxidoreductase</keyword>
<reference evidence="4 5" key="1">
    <citation type="submission" date="2019-03" db="EMBL/GenBank/DDBJ databases">
        <title>Sequencing 23 genomes of Wallemia ichthyophaga.</title>
        <authorList>
            <person name="Gostincar C."/>
        </authorList>
    </citation>
    <scope>NUCLEOTIDE SEQUENCE [LARGE SCALE GENOMIC DNA]</scope>
    <source>
        <strain evidence="4 5">EXF-5753</strain>
    </source>
</reference>
<dbReference type="SUPFAM" id="SSF54373">
    <property type="entry name" value="FAD-linked reductases, C-terminal domain"/>
    <property type="match status" value="1"/>
</dbReference>
<dbReference type="EMBL" id="SPNW01000064">
    <property type="protein sequence ID" value="TIA87120.1"/>
    <property type="molecule type" value="Genomic_DNA"/>
</dbReference>
<comment type="caution">
    <text evidence="4">The sequence shown here is derived from an EMBL/GenBank/DDBJ whole genome shotgun (WGS) entry which is preliminary data.</text>
</comment>
<dbReference type="Pfam" id="PF01593">
    <property type="entry name" value="Amino_oxidase"/>
    <property type="match status" value="1"/>
</dbReference>